<dbReference type="GO" id="GO:0004654">
    <property type="term" value="F:polyribonucleotide nucleotidyltransferase activity"/>
    <property type="evidence" value="ECO:0007669"/>
    <property type="project" value="UniProtKB-UniRule"/>
</dbReference>
<accession>A0A520S1Q7</accession>
<dbReference type="PANTHER" id="PTHR11252:SF0">
    <property type="entry name" value="POLYRIBONUCLEOTIDE NUCLEOTIDYLTRANSFERASE 1, MITOCHONDRIAL"/>
    <property type="match status" value="1"/>
</dbReference>
<dbReference type="EC" id="2.7.7.8" evidence="9"/>
<dbReference type="Pfam" id="PF00575">
    <property type="entry name" value="S1"/>
    <property type="match status" value="1"/>
</dbReference>
<dbReference type="CDD" id="cd11363">
    <property type="entry name" value="RNase_PH_PNPase_1"/>
    <property type="match status" value="1"/>
</dbReference>
<dbReference type="CDD" id="cd11364">
    <property type="entry name" value="RNase_PH_PNPase_2"/>
    <property type="match status" value="1"/>
</dbReference>
<dbReference type="InterPro" id="IPR027408">
    <property type="entry name" value="PNPase/RNase_PH_dom_sf"/>
</dbReference>
<dbReference type="InterPro" id="IPR012340">
    <property type="entry name" value="NA-bd_OB-fold"/>
</dbReference>
<dbReference type="Pfam" id="PF03725">
    <property type="entry name" value="RNase_PH_C"/>
    <property type="match status" value="2"/>
</dbReference>
<dbReference type="PANTHER" id="PTHR11252">
    <property type="entry name" value="POLYRIBONUCLEOTIDE NUCLEOTIDYLTRANSFERASE"/>
    <property type="match status" value="1"/>
</dbReference>
<dbReference type="PROSITE" id="PS50084">
    <property type="entry name" value="KH_TYPE_1"/>
    <property type="match status" value="1"/>
</dbReference>
<keyword evidence="5 9" id="KW-0548">Nucleotidyltransferase</keyword>
<dbReference type="SUPFAM" id="SSF55666">
    <property type="entry name" value="Ribonuclease PH domain 2-like"/>
    <property type="match status" value="2"/>
</dbReference>
<dbReference type="CDD" id="cd02393">
    <property type="entry name" value="KH-I_PNPase"/>
    <property type="match status" value="1"/>
</dbReference>
<dbReference type="Proteomes" id="UP000316199">
    <property type="component" value="Unassembled WGS sequence"/>
</dbReference>
<dbReference type="FunFam" id="2.40.50.140:FF:000023">
    <property type="entry name" value="Polyribonucleotide nucleotidyltransferase"/>
    <property type="match status" value="1"/>
</dbReference>
<sequence length="703" mass="75802">MISKKFKYGEHEVIIETGKVARQATASVLVNVSDTVVLVAVVGQKEARSGQDFFPLTVNYEEKMYAAGKIPGGFPRRETRPGEKETLTSRLIDRPIRPLFPKGFMNEVQITCQVVSATKDIDPDIPAMIGVSAALALSGIPFAGPIGAARVGFSEQGYLLNPGYDALEVSDLDMVVAGTDSAVLMVESQANQLTEDQMLGAVLFAHQEMQVVIAAVEELKAEAGKPEWDWQPPEENEGLSEAISEGYAEQIAGAYRIEEKQARQDALSEIRNDALESLPIEDVRSIDDVAEAFGKLEKKIVRRAIIEGKPRIDGRDSRTVRDISVEVGVLPKAHGSTLFTRGETQALVTTTLGSMRDAQIVDALRGSYRDPFFLHYNFPHYSVGETGFSGAPKRREIGHGRLARRGITAVLPTIEDWPYTVRVVSEITESNGSSSMASVCGASLSLMDAGVPLKAPVAGVAMGLVKDDDGYAVLTDILGDEDHLGDMDFKVAGTETGVTALQMDIKIQGITEEIMETALAQAKEARLHILGEMNKVLGRSRDAVSDNAPAMIKMKVDADKIRDVIGKGGATIRSITEETGATIDIEDDGTITIFGEGAESRDAAVAQIESITAEAEVGQVYTGKVAKIADFGAFVTILPGKDGLVHISQIAKERVEKVSDYLSEGQEVQVKVLDVERGRIKLSIKDLLEENEDSGADAAEDHD</sequence>
<dbReference type="GO" id="GO:0005829">
    <property type="term" value="C:cytosol"/>
    <property type="evidence" value="ECO:0007669"/>
    <property type="project" value="TreeGrafter"/>
</dbReference>
<dbReference type="SUPFAM" id="SSF54211">
    <property type="entry name" value="Ribosomal protein S5 domain 2-like"/>
    <property type="match status" value="2"/>
</dbReference>
<dbReference type="InterPro" id="IPR015848">
    <property type="entry name" value="PNPase_PH_RNA-bd_bac/org-type"/>
</dbReference>
<dbReference type="SUPFAM" id="SSF50249">
    <property type="entry name" value="Nucleic acid-binding proteins"/>
    <property type="match status" value="1"/>
</dbReference>
<dbReference type="InterPro" id="IPR004088">
    <property type="entry name" value="KH_dom_type_1"/>
</dbReference>
<feature type="domain" description="S1 motif" evidence="10">
    <location>
        <begin position="618"/>
        <end position="685"/>
    </location>
</feature>
<evidence type="ECO:0000256" key="8">
    <source>
        <dbReference type="ARBA" id="ARBA00022884"/>
    </source>
</evidence>
<dbReference type="InterPro" id="IPR036612">
    <property type="entry name" value="KH_dom_type_1_sf"/>
</dbReference>
<dbReference type="FunFam" id="3.30.1370.10:FF:000001">
    <property type="entry name" value="Polyribonucleotide nucleotidyltransferase"/>
    <property type="match status" value="1"/>
</dbReference>
<dbReference type="EMBL" id="SHAG01000012">
    <property type="protein sequence ID" value="RZO76408.1"/>
    <property type="molecule type" value="Genomic_DNA"/>
</dbReference>
<evidence type="ECO:0000313" key="12">
    <source>
        <dbReference type="Proteomes" id="UP000316199"/>
    </source>
</evidence>
<protein>
    <recommendedName>
        <fullName evidence="9">Polyribonucleotide nucleotidyltransferase</fullName>
        <ecNumber evidence="9">2.7.7.8</ecNumber>
    </recommendedName>
    <alternativeName>
        <fullName evidence="9">Polynucleotide phosphorylase</fullName>
        <shortName evidence="9">PNPase</shortName>
    </alternativeName>
</protein>
<evidence type="ECO:0000256" key="1">
    <source>
        <dbReference type="ARBA" id="ARBA00004496"/>
    </source>
</evidence>
<dbReference type="SUPFAM" id="SSF54791">
    <property type="entry name" value="Eukaryotic type KH-domain (KH-domain type I)"/>
    <property type="match status" value="1"/>
</dbReference>
<reference evidence="11 12" key="1">
    <citation type="submission" date="2019-02" db="EMBL/GenBank/DDBJ databases">
        <title>Prokaryotic population dynamics and viral predation in marine succession experiment using metagenomics: the confinement effect.</title>
        <authorList>
            <person name="Haro-Moreno J.M."/>
            <person name="Rodriguez-Valera F."/>
            <person name="Lopez-Perez M."/>
        </authorList>
    </citation>
    <scope>NUCLEOTIDE SEQUENCE [LARGE SCALE GENOMIC DNA]</scope>
    <source>
        <strain evidence="11">MED-G157</strain>
    </source>
</reference>
<dbReference type="InterPro" id="IPR020568">
    <property type="entry name" value="Ribosomal_Su5_D2-typ_SF"/>
</dbReference>
<keyword evidence="7 9" id="KW-0460">Magnesium</keyword>
<dbReference type="SMART" id="SM00316">
    <property type="entry name" value="S1"/>
    <property type="match status" value="1"/>
</dbReference>
<evidence type="ECO:0000313" key="11">
    <source>
        <dbReference type="EMBL" id="RZO76408.1"/>
    </source>
</evidence>
<dbReference type="Gene3D" id="2.40.50.140">
    <property type="entry name" value="Nucleic acid-binding proteins"/>
    <property type="match status" value="1"/>
</dbReference>
<comment type="cofactor">
    <cofactor evidence="9">
        <name>Mg(2+)</name>
        <dbReference type="ChEBI" id="CHEBI:18420"/>
    </cofactor>
</comment>
<dbReference type="FunFam" id="3.30.230.70:FF:000001">
    <property type="entry name" value="Polyribonucleotide nucleotidyltransferase"/>
    <property type="match status" value="1"/>
</dbReference>
<dbReference type="PROSITE" id="PS50126">
    <property type="entry name" value="S1"/>
    <property type="match status" value="1"/>
</dbReference>
<evidence type="ECO:0000256" key="4">
    <source>
        <dbReference type="ARBA" id="ARBA00022679"/>
    </source>
</evidence>
<comment type="subunit">
    <text evidence="9">Component of the RNA degradosome, which is a multiprotein complex involved in RNA processing and mRNA degradation.</text>
</comment>
<proteinExistence type="inferred from homology"/>
<name>A0A520S1Q7_9GAMM</name>
<comment type="caution">
    <text evidence="11">The sequence shown here is derived from an EMBL/GenBank/DDBJ whole genome shotgun (WGS) entry which is preliminary data.</text>
</comment>
<dbReference type="Pfam" id="PF03726">
    <property type="entry name" value="PNPase"/>
    <property type="match status" value="1"/>
</dbReference>
<dbReference type="FunFam" id="3.30.230.70:FF:000002">
    <property type="entry name" value="Polyribonucleotide nucleotidyltransferase"/>
    <property type="match status" value="1"/>
</dbReference>
<dbReference type="GO" id="GO:0006402">
    <property type="term" value="P:mRNA catabolic process"/>
    <property type="evidence" value="ECO:0007669"/>
    <property type="project" value="UniProtKB-UniRule"/>
</dbReference>
<dbReference type="HAMAP" id="MF_01595">
    <property type="entry name" value="PNPase"/>
    <property type="match status" value="1"/>
</dbReference>
<dbReference type="AlphaFoldDB" id="A0A520S1Q7"/>
<evidence type="ECO:0000259" key="10">
    <source>
        <dbReference type="PROSITE" id="PS50126"/>
    </source>
</evidence>
<comment type="catalytic activity">
    <reaction evidence="9">
        <text>RNA(n+1) + phosphate = RNA(n) + a ribonucleoside 5'-diphosphate</text>
        <dbReference type="Rhea" id="RHEA:22096"/>
        <dbReference type="Rhea" id="RHEA-COMP:14527"/>
        <dbReference type="Rhea" id="RHEA-COMP:17342"/>
        <dbReference type="ChEBI" id="CHEBI:43474"/>
        <dbReference type="ChEBI" id="CHEBI:57930"/>
        <dbReference type="ChEBI" id="CHEBI:140395"/>
        <dbReference type="EC" id="2.7.7.8"/>
    </reaction>
</comment>
<feature type="binding site" evidence="9">
    <location>
        <position position="482"/>
    </location>
    <ligand>
        <name>Mg(2+)</name>
        <dbReference type="ChEBI" id="CHEBI:18420"/>
    </ligand>
</feature>
<keyword evidence="4 9" id="KW-0808">Transferase</keyword>
<keyword evidence="3 9" id="KW-0963">Cytoplasm</keyword>
<dbReference type="SMART" id="SM00322">
    <property type="entry name" value="KH"/>
    <property type="match status" value="1"/>
</dbReference>
<dbReference type="CDD" id="cd04472">
    <property type="entry name" value="S1_PNPase"/>
    <property type="match status" value="1"/>
</dbReference>
<dbReference type="Pfam" id="PF00013">
    <property type="entry name" value="KH_1"/>
    <property type="match status" value="1"/>
</dbReference>
<dbReference type="Gene3D" id="3.30.230.70">
    <property type="entry name" value="GHMP Kinase, N-terminal domain"/>
    <property type="match status" value="2"/>
</dbReference>
<dbReference type="InterPro" id="IPR036345">
    <property type="entry name" value="ExoRNase_PH_dom2_sf"/>
</dbReference>
<evidence type="ECO:0000256" key="7">
    <source>
        <dbReference type="ARBA" id="ARBA00022842"/>
    </source>
</evidence>
<evidence type="ECO:0000256" key="2">
    <source>
        <dbReference type="ARBA" id="ARBA00007404"/>
    </source>
</evidence>
<dbReference type="GO" id="GO:0000175">
    <property type="term" value="F:3'-5'-RNA exonuclease activity"/>
    <property type="evidence" value="ECO:0007669"/>
    <property type="project" value="TreeGrafter"/>
</dbReference>
<dbReference type="InterPro" id="IPR004087">
    <property type="entry name" value="KH_dom"/>
</dbReference>
<keyword evidence="8 9" id="KW-0694">RNA-binding</keyword>
<evidence type="ECO:0000256" key="5">
    <source>
        <dbReference type="ARBA" id="ARBA00022695"/>
    </source>
</evidence>
<comment type="subcellular location">
    <subcellularLocation>
        <location evidence="1 9">Cytoplasm</location>
    </subcellularLocation>
</comment>
<dbReference type="InterPro" id="IPR001247">
    <property type="entry name" value="ExoRNase_PH_dom1"/>
</dbReference>
<dbReference type="GO" id="GO:0006396">
    <property type="term" value="P:RNA processing"/>
    <property type="evidence" value="ECO:0007669"/>
    <property type="project" value="InterPro"/>
</dbReference>
<comment type="function">
    <text evidence="9">Involved in mRNA degradation. Catalyzes the phosphorolysis of single-stranded polyribonucleotides processively in the 3'- to 5'-direction.</text>
</comment>
<comment type="similarity">
    <text evidence="2 9">Belongs to the polyribonucleotide nucleotidyltransferase family.</text>
</comment>
<keyword evidence="6 9" id="KW-0479">Metal-binding</keyword>
<dbReference type="Gene3D" id="3.30.1370.10">
    <property type="entry name" value="K Homology domain, type 1"/>
    <property type="match status" value="1"/>
</dbReference>
<evidence type="ECO:0000256" key="6">
    <source>
        <dbReference type="ARBA" id="ARBA00022723"/>
    </source>
</evidence>
<dbReference type="GO" id="GO:0003723">
    <property type="term" value="F:RNA binding"/>
    <property type="evidence" value="ECO:0007669"/>
    <property type="project" value="UniProtKB-UniRule"/>
</dbReference>
<evidence type="ECO:0000256" key="9">
    <source>
        <dbReference type="HAMAP-Rule" id="MF_01595"/>
    </source>
</evidence>
<dbReference type="Pfam" id="PF01138">
    <property type="entry name" value="RNase_PH"/>
    <property type="match status" value="2"/>
</dbReference>
<gene>
    <name evidence="9 11" type="primary">pnp</name>
    <name evidence="11" type="ORF">EVA68_04370</name>
</gene>
<dbReference type="PIRSF" id="PIRSF005499">
    <property type="entry name" value="PNPase"/>
    <property type="match status" value="1"/>
</dbReference>
<dbReference type="InterPro" id="IPR012162">
    <property type="entry name" value="PNPase"/>
</dbReference>
<dbReference type="GO" id="GO:0000287">
    <property type="term" value="F:magnesium ion binding"/>
    <property type="evidence" value="ECO:0007669"/>
    <property type="project" value="UniProtKB-UniRule"/>
</dbReference>
<dbReference type="InterPro" id="IPR003029">
    <property type="entry name" value="S1_domain"/>
</dbReference>
<evidence type="ECO:0000256" key="3">
    <source>
        <dbReference type="ARBA" id="ARBA00022490"/>
    </source>
</evidence>
<dbReference type="NCBIfam" id="TIGR03591">
    <property type="entry name" value="polynuc_phos"/>
    <property type="match status" value="1"/>
</dbReference>
<organism evidence="11 12">
    <name type="scientific">OM182 bacterium</name>
    <dbReference type="NCBI Taxonomy" id="2510334"/>
    <lineage>
        <taxon>Bacteria</taxon>
        <taxon>Pseudomonadati</taxon>
        <taxon>Pseudomonadota</taxon>
        <taxon>Gammaproteobacteria</taxon>
        <taxon>OMG group</taxon>
        <taxon>OM182 clade</taxon>
    </lineage>
</organism>
<dbReference type="NCBIfam" id="NF008805">
    <property type="entry name" value="PRK11824.1"/>
    <property type="match status" value="1"/>
</dbReference>
<feature type="binding site" evidence="9">
    <location>
        <position position="488"/>
    </location>
    <ligand>
        <name>Mg(2+)</name>
        <dbReference type="ChEBI" id="CHEBI:18420"/>
    </ligand>
</feature>
<dbReference type="InterPro" id="IPR015847">
    <property type="entry name" value="ExoRNase_PH_dom2"/>
</dbReference>